<dbReference type="InterPro" id="IPR001482">
    <property type="entry name" value="T2SS/T4SS_dom"/>
</dbReference>
<feature type="compositionally biased region" description="Polar residues" evidence="2">
    <location>
        <begin position="1"/>
        <end position="11"/>
    </location>
</feature>
<sequence>MSEPSRFSPSRYSARIRAGMRDRVEEETAEESSVPAGHSGEAGRRLPDDFSKAAEDMRSYLSSPRGMTEEERREYGERLNRAVLGYAQERKEIMALVKDRLLKLRLHELPGMSGQYHSLADALFAEVIGLGVLELALQDRSGLEEIQVVGTRIYLMRGGCTERSSYSFQNLREVQRIQQNLVLYNNDRINPRKRWAEVMLRDGTRVTMTAFGFTSLPTLTLRFYNARAFRLQELTEQHYSTLTPEMVLMLQAVLTCRYNLVLIGPTGSGKTHLLKALIAELPDEERLVTLESRLEMMLGRDFPDKNVVEYETDEEDALHRPAQAFKLALRQSPQRIVHAEIRDEDANIYVRACTRGHAGSMTTVHASKLEDVPEAITDMCMLDGRAMNPDRLCKRIARYVTQIGIEMRLVDGKRRIVRMGEILWKEGEAELDEWAVYHSGVGWKLNSAPRAESCHRLAAAGYSLTEAGFGGLPLSATTELIERQCAGGGESGC</sequence>
<evidence type="ECO:0000256" key="2">
    <source>
        <dbReference type="SAM" id="MobiDB-lite"/>
    </source>
</evidence>
<protein>
    <submittedName>
        <fullName evidence="4">Secretion system protein E</fullName>
    </submittedName>
</protein>
<dbReference type="SUPFAM" id="SSF52540">
    <property type="entry name" value="P-loop containing nucleoside triphosphate hydrolases"/>
    <property type="match status" value="1"/>
</dbReference>
<feature type="region of interest" description="Disordered" evidence="2">
    <location>
        <begin position="1"/>
        <end position="49"/>
    </location>
</feature>
<dbReference type="AlphaFoldDB" id="A0A229NVN6"/>
<feature type="domain" description="Bacterial type II secretion system protein E" evidence="3">
    <location>
        <begin position="188"/>
        <end position="384"/>
    </location>
</feature>
<dbReference type="RefSeq" id="WP_089526476.1">
    <property type="nucleotide sequence ID" value="NZ_NMUQ01000003.1"/>
</dbReference>
<evidence type="ECO:0000313" key="4">
    <source>
        <dbReference type="EMBL" id="OXM13775.1"/>
    </source>
</evidence>
<accession>A0A229NVN6</accession>
<name>A0A229NVN6_9BACL</name>
<proteinExistence type="inferred from homology"/>
<dbReference type="PANTHER" id="PTHR30486:SF6">
    <property type="entry name" value="TYPE IV PILUS RETRACTATION ATPASE PILT"/>
    <property type="match status" value="1"/>
</dbReference>
<comment type="caution">
    <text evidence="4">The sequence shown here is derived from an EMBL/GenBank/DDBJ whole genome shotgun (WGS) entry which is preliminary data.</text>
</comment>
<dbReference type="InterPro" id="IPR027417">
    <property type="entry name" value="P-loop_NTPase"/>
</dbReference>
<dbReference type="InterPro" id="IPR050921">
    <property type="entry name" value="T4SS_GSP_E_ATPase"/>
</dbReference>
<dbReference type="Gene3D" id="3.30.450.380">
    <property type="match status" value="1"/>
</dbReference>
<organism evidence="4 5">
    <name type="scientific">Paenibacillus herberti</name>
    <dbReference type="NCBI Taxonomy" id="1619309"/>
    <lineage>
        <taxon>Bacteria</taxon>
        <taxon>Bacillati</taxon>
        <taxon>Bacillota</taxon>
        <taxon>Bacilli</taxon>
        <taxon>Bacillales</taxon>
        <taxon>Paenibacillaceae</taxon>
        <taxon>Paenibacillus</taxon>
    </lineage>
</organism>
<dbReference type="GO" id="GO:0016887">
    <property type="term" value="F:ATP hydrolysis activity"/>
    <property type="evidence" value="ECO:0007669"/>
    <property type="project" value="InterPro"/>
</dbReference>
<dbReference type="OrthoDB" id="9810761at2"/>
<evidence type="ECO:0000313" key="5">
    <source>
        <dbReference type="Proteomes" id="UP000215145"/>
    </source>
</evidence>
<gene>
    <name evidence="4" type="ORF">CGZ75_22440</name>
</gene>
<evidence type="ECO:0000259" key="3">
    <source>
        <dbReference type="Pfam" id="PF00437"/>
    </source>
</evidence>
<dbReference type="Gene3D" id="3.40.50.300">
    <property type="entry name" value="P-loop containing nucleotide triphosphate hydrolases"/>
    <property type="match status" value="1"/>
</dbReference>
<reference evidence="4 5" key="1">
    <citation type="submission" date="2017-07" db="EMBL/GenBank/DDBJ databases">
        <title>Paenibacillus herberti R33 genome sequencing and assembly.</title>
        <authorList>
            <person name="Su W."/>
        </authorList>
    </citation>
    <scope>NUCLEOTIDE SEQUENCE [LARGE SCALE GENOMIC DNA]</scope>
    <source>
        <strain evidence="4 5">R33</strain>
    </source>
</reference>
<dbReference type="EMBL" id="NMUQ01000003">
    <property type="protein sequence ID" value="OXM13775.1"/>
    <property type="molecule type" value="Genomic_DNA"/>
</dbReference>
<dbReference type="PANTHER" id="PTHR30486">
    <property type="entry name" value="TWITCHING MOTILITY PROTEIN PILT"/>
    <property type="match status" value="1"/>
</dbReference>
<keyword evidence="5" id="KW-1185">Reference proteome</keyword>
<dbReference type="Pfam" id="PF00437">
    <property type="entry name" value="T2SSE"/>
    <property type="match status" value="1"/>
</dbReference>
<comment type="similarity">
    <text evidence="1">Belongs to the GSP E family.</text>
</comment>
<evidence type="ECO:0000256" key="1">
    <source>
        <dbReference type="ARBA" id="ARBA00006611"/>
    </source>
</evidence>
<dbReference type="Proteomes" id="UP000215145">
    <property type="component" value="Unassembled WGS sequence"/>
</dbReference>